<proteinExistence type="predicted"/>
<comment type="caution">
    <text evidence="1">The sequence shown here is derived from an EMBL/GenBank/DDBJ whole genome shotgun (WGS) entry which is preliminary data.</text>
</comment>
<evidence type="ECO:0000313" key="2">
    <source>
        <dbReference type="Proteomes" id="UP000739538"/>
    </source>
</evidence>
<protein>
    <submittedName>
        <fullName evidence="1">NAD(P)-dependent oxidoreductase</fullName>
    </submittedName>
</protein>
<dbReference type="Proteomes" id="UP000739538">
    <property type="component" value="Unassembled WGS sequence"/>
</dbReference>
<reference evidence="1" key="2">
    <citation type="journal article" date="2021" name="Microbiome">
        <title>Successional dynamics and alternative stable states in a saline activated sludge microbial community over 9 years.</title>
        <authorList>
            <person name="Wang Y."/>
            <person name="Ye J."/>
            <person name="Ju F."/>
            <person name="Liu L."/>
            <person name="Boyd J.A."/>
            <person name="Deng Y."/>
            <person name="Parks D.H."/>
            <person name="Jiang X."/>
            <person name="Yin X."/>
            <person name="Woodcroft B.J."/>
            <person name="Tyson G.W."/>
            <person name="Hugenholtz P."/>
            <person name="Polz M.F."/>
            <person name="Zhang T."/>
        </authorList>
    </citation>
    <scope>NUCLEOTIDE SEQUENCE</scope>
    <source>
        <strain evidence="1">HKST-UBA02</strain>
    </source>
</reference>
<accession>A0A956NIW6</accession>
<evidence type="ECO:0000313" key="1">
    <source>
        <dbReference type="EMBL" id="MCA9759406.1"/>
    </source>
</evidence>
<sequence length="113" mass="12867">AEHAVDGVYYLSDGEAHTWEEVGRLAGELMDANLREIRVPAAMSNTIAWAAESAGRVTGRAPMLTRWKVREMQQPHWVCSPDKARRDLEFQAKIPIDLGLETTLTWYRENGWL</sequence>
<name>A0A956NIW6_UNCEI</name>
<gene>
    <name evidence="1" type="ORF">KDA27_26670</name>
</gene>
<dbReference type="AlphaFoldDB" id="A0A956NIW6"/>
<reference evidence="1" key="1">
    <citation type="submission" date="2020-04" db="EMBL/GenBank/DDBJ databases">
        <authorList>
            <person name="Zhang T."/>
        </authorList>
    </citation>
    <scope>NUCLEOTIDE SEQUENCE</scope>
    <source>
        <strain evidence="1">HKST-UBA02</strain>
    </source>
</reference>
<dbReference type="SUPFAM" id="SSF51735">
    <property type="entry name" value="NAD(P)-binding Rossmann-fold domains"/>
    <property type="match status" value="1"/>
</dbReference>
<feature type="non-terminal residue" evidence="1">
    <location>
        <position position="1"/>
    </location>
</feature>
<dbReference type="Gene3D" id="3.40.50.720">
    <property type="entry name" value="NAD(P)-binding Rossmann-like Domain"/>
    <property type="match status" value="1"/>
</dbReference>
<organism evidence="1 2">
    <name type="scientific">Eiseniibacteriota bacterium</name>
    <dbReference type="NCBI Taxonomy" id="2212470"/>
    <lineage>
        <taxon>Bacteria</taxon>
        <taxon>Candidatus Eiseniibacteriota</taxon>
    </lineage>
</organism>
<dbReference type="InterPro" id="IPR036291">
    <property type="entry name" value="NAD(P)-bd_dom_sf"/>
</dbReference>
<dbReference type="EMBL" id="JAGQHS010000336">
    <property type="protein sequence ID" value="MCA9759406.1"/>
    <property type="molecule type" value="Genomic_DNA"/>
</dbReference>